<sequence>MYGTNQFGSVLHSAISAPFQRYQMPPSPEINLHYPPAPLHGPPPPLPPFFGYNSNIGADLNNAVPSVSTVPTIEANSNFIREVHSEFWPQPPPPPPPLLFNASYNGPVQTTSGCYTAGDVAASTSYNSVTSYPPVMEDYQTIIQPPPPPHFLLASATRKHPIGSTTSDEVSSSAANHSFKTSNVNKDLKTEVNNKRARFTGVICDLPENSRRPQVSEGRTFPLKVHGEYLRYDSTKLSEKDLHHSRHYNGSAYQHSNVDFNDTTEEPVILTATKFVRKFPSSNSSTAITSESNGKDFSRQHSPKSWDSRSGRSSAEVIESVPGTSEERPALNPLAALKRTTSSGTLSRNGMSWRRRTSVGDSSEMLQKTHLVQKKKGSFRLRRIKGEILKWFILVIILLLKEFFYALALDQVFTEDSNECFEFAEYGLCTPGVFCIYDHKGDGSHRTVKLCARLLKGRCRKDTCKYPHLLQPHQMPVCDYYIRRICTKEHCQFLHVKHSDNAKPCEQFNRGICKLGDDCLHPHRYYRAIIIKRGQEDVHGNYNNVD</sequence>
<feature type="domain" description="C3H1-type" evidence="4">
    <location>
        <begin position="472"/>
        <end position="498"/>
    </location>
</feature>
<feature type="compositionally biased region" description="Polar residues" evidence="3">
    <location>
        <begin position="339"/>
        <end position="350"/>
    </location>
</feature>
<evidence type="ECO:0000256" key="1">
    <source>
        <dbReference type="ARBA" id="ARBA00022737"/>
    </source>
</evidence>
<keyword evidence="5" id="KW-1185">Reference proteome</keyword>
<dbReference type="InterPro" id="IPR000571">
    <property type="entry name" value="Znf_CCCH"/>
</dbReference>
<keyword evidence="1" id="KW-0677">Repeat</keyword>
<dbReference type="SMART" id="SM00356">
    <property type="entry name" value="ZnF_C3H1"/>
    <property type="match status" value="4"/>
</dbReference>
<dbReference type="AlphaFoldDB" id="A0A0N5B0V7"/>
<evidence type="ECO:0000313" key="5">
    <source>
        <dbReference type="Proteomes" id="UP000046393"/>
    </source>
</evidence>
<dbReference type="PROSITE" id="PS50103">
    <property type="entry name" value="ZF_C3H1"/>
    <property type="match status" value="3"/>
</dbReference>
<evidence type="ECO:0000259" key="4">
    <source>
        <dbReference type="PROSITE" id="PS50103"/>
    </source>
</evidence>
<dbReference type="GO" id="GO:0003723">
    <property type="term" value="F:RNA binding"/>
    <property type="evidence" value="ECO:0007669"/>
    <property type="project" value="InterPro"/>
</dbReference>
<evidence type="ECO:0000256" key="3">
    <source>
        <dbReference type="SAM" id="MobiDB-lite"/>
    </source>
</evidence>
<feature type="zinc finger region" description="C3H1-type" evidence="2">
    <location>
        <begin position="499"/>
        <end position="526"/>
    </location>
</feature>
<keyword evidence="2" id="KW-0862">Zinc</keyword>
<dbReference type="PANTHER" id="PTHR23102:SF24">
    <property type="entry name" value="CLEAVAGE AND POLYADENYLATION SPECIFICITY FACTOR SUBUNIT 4"/>
    <property type="match status" value="1"/>
</dbReference>
<dbReference type="PANTHER" id="PTHR23102">
    <property type="entry name" value="CLEAVAGE AND POLYADENYLATION SPECIFICITY FACTOR SUBUNIT 4-RELATED"/>
    <property type="match status" value="1"/>
</dbReference>
<accession>A0A0N5B0V7</accession>
<feature type="zinc finger region" description="C3H1-type" evidence="2">
    <location>
        <begin position="472"/>
        <end position="498"/>
    </location>
</feature>
<evidence type="ECO:0000313" key="6">
    <source>
        <dbReference type="WBParaSite" id="SMUV_0001090901-mRNA-1"/>
    </source>
</evidence>
<dbReference type="InterPro" id="IPR045348">
    <property type="entry name" value="CPSF4/Yth1"/>
</dbReference>
<feature type="domain" description="C3H1-type" evidence="4">
    <location>
        <begin position="446"/>
        <end position="471"/>
    </location>
</feature>
<keyword evidence="2" id="KW-0863">Zinc-finger</keyword>
<dbReference type="Gene3D" id="4.10.1000.10">
    <property type="entry name" value="Zinc finger, CCCH-type"/>
    <property type="match status" value="1"/>
</dbReference>
<keyword evidence="2" id="KW-0479">Metal-binding</keyword>
<organism evidence="5 6">
    <name type="scientific">Syphacia muris</name>
    <dbReference type="NCBI Taxonomy" id="451379"/>
    <lineage>
        <taxon>Eukaryota</taxon>
        <taxon>Metazoa</taxon>
        <taxon>Ecdysozoa</taxon>
        <taxon>Nematoda</taxon>
        <taxon>Chromadorea</taxon>
        <taxon>Rhabditida</taxon>
        <taxon>Spirurina</taxon>
        <taxon>Oxyuridomorpha</taxon>
        <taxon>Oxyuroidea</taxon>
        <taxon>Oxyuridae</taxon>
        <taxon>Syphacia</taxon>
    </lineage>
</organism>
<proteinExistence type="predicted"/>
<reference evidence="6" key="1">
    <citation type="submission" date="2017-02" db="UniProtKB">
        <authorList>
            <consortium name="WormBaseParasite"/>
        </authorList>
    </citation>
    <scope>IDENTIFICATION</scope>
</reference>
<dbReference type="GO" id="GO:0008270">
    <property type="term" value="F:zinc ion binding"/>
    <property type="evidence" value="ECO:0007669"/>
    <property type="project" value="UniProtKB-KW"/>
</dbReference>
<feature type="region of interest" description="Disordered" evidence="3">
    <location>
        <begin position="280"/>
        <end position="361"/>
    </location>
</feature>
<dbReference type="Proteomes" id="UP000046393">
    <property type="component" value="Unplaced"/>
</dbReference>
<name>A0A0N5B0V7_9BILA</name>
<dbReference type="WBParaSite" id="SMUV_0001090901-mRNA-1">
    <property type="protein sequence ID" value="SMUV_0001090901-mRNA-1"/>
    <property type="gene ID" value="SMUV_0001090901"/>
</dbReference>
<protein>
    <submittedName>
        <fullName evidence="6">C3H1-type domain-containing protein</fullName>
    </submittedName>
</protein>
<feature type="zinc finger region" description="C3H1-type" evidence="2">
    <location>
        <begin position="446"/>
        <end position="471"/>
    </location>
</feature>
<feature type="compositionally biased region" description="Basic and acidic residues" evidence="3">
    <location>
        <begin position="293"/>
        <end position="310"/>
    </location>
</feature>
<dbReference type="STRING" id="451379.A0A0N5B0V7"/>
<feature type="domain" description="C3H1-type" evidence="4">
    <location>
        <begin position="499"/>
        <end position="526"/>
    </location>
</feature>
<evidence type="ECO:0000256" key="2">
    <source>
        <dbReference type="PROSITE-ProRule" id="PRU00723"/>
    </source>
</evidence>
<feature type="compositionally biased region" description="Low complexity" evidence="3">
    <location>
        <begin position="281"/>
        <end position="292"/>
    </location>
</feature>